<gene>
    <name evidence="1" type="ORF">KK1_037512</name>
</gene>
<evidence type="ECO:0000313" key="2">
    <source>
        <dbReference type="Proteomes" id="UP000075243"/>
    </source>
</evidence>
<accession>A0A151REP0</accession>
<dbReference type="InterPro" id="IPR043128">
    <property type="entry name" value="Rev_trsase/Diguanyl_cyclase"/>
</dbReference>
<organism evidence="1 2">
    <name type="scientific">Cajanus cajan</name>
    <name type="common">Pigeon pea</name>
    <name type="synonym">Cajanus indicus</name>
    <dbReference type="NCBI Taxonomy" id="3821"/>
    <lineage>
        <taxon>Eukaryota</taxon>
        <taxon>Viridiplantae</taxon>
        <taxon>Streptophyta</taxon>
        <taxon>Embryophyta</taxon>
        <taxon>Tracheophyta</taxon>
        <taxon>Spermatophyta</taxon>
        <taxon>Magnoliopsida</taxon>
        <taxon>eudicotyledons</taxon>
        <taxon>Gunneridae</taxon>
        <taxon>Pentapetalae</taxon>
        <taxon>rosids</taxon>
        <taxon>fabids</taxon>
        <taxon>Fabales</taxon>
        <taxon>Fabaceae</taxon>
        <taxon>Papilionoideae</taxon>
        <taxon>50 kb inversion clade</taxon>
        <taxon>NPAAA clade</taxon>
        <taxon>indigoferoid/millettioid clade</taxon>
        <taxon>Phaseoleae</taxon>
        <taxon>Cajanus</taxon>
    </lineage>
</organism>
<sequence length="52" mass="5820">DHLQKVLGALEQNQLKVNKKKCSFGQLNLEYLGHIISAGVATDPKKLEAMWL</sequence>
<dbReference type="InterPro" id="IPR043502">
    <property type="entry name" value="DNA/RNA_pol_sf"/>
</dbReference>
<feature type="non-terminal residue" evidence="1">
    <location>
        <position position="1"/>
    </location>
</feature>
<dbReference type="AlphaFoldDB" id="A0A151REP0"/>
<name>A0A151REP0_CAJCA</name>
<reference evidence="1" key="1">
    <citation type="journal article" date="2012" name="Nat. Biotechnol.">
        <title>Draft genome sequence of pigeonpea (Cajanus cajan), an orphan legume crop of resource-poor farmers.</title>
        <authorList>
            <person name="Varshney R.K."/>
            <person name="Chen W."/>
            <person name="Li Y."/>
            <person name="Bharti A.K."/>
            <person name="Saxena R.K."/>
            <person name="Schlueter J.A."/>
            <person name="Donoghue M.T."/>
            <person name="Azam S."/>
            <person name="Fan G."/>
            <person name="Whaley A.M."/>
            <person name="Farmer A.D."/>
            <person name="Sheridan J."/>
            <person name="Iwata A."/>
            <person name="Tuteja R."/>
            <person name="Penmetsa R.V."/>
            <person name="Wu W."/>
            <person name="Upadhyaya H.D."/>
            <person name="Yang S.P."/>
            <person name="Shah T."/>
            <person name="Saxena K.B."/>
            <person name="Michael T."/>
            <person name="McCombie W.R."/>
            <person name="Yang B."/>
            <person name="Zhang G."/>
            <person name="Yang H."/>
            <person name="Wang J."/>
            <person name="Spillane C."/>
            <person name="Cook D.R."/>
            <person name="May G.D."/>
            <person name="Xu X."/>
            <person name="Jackson S.A."/>
        </authorList>
    </citation>
    <scope>NUCLEOTIDE SEQUENCE [LARGE SCALE GENOMIC DNA]</scope>
</reference>
<dbReference type="EMBL" id="KQ483793">
    <property type="protein sequence ID" value="KYP41114.1"/>
    <property type="molecule type" value="Genomic_DNA"/>
</dbReference>
<dbReference type="SUPFAM" id="SSF56672">
    <property type="entry name" value="DNA/RNA polymerases"/>
    <property type="match status" value="1"/>
</dbReference>
<dbReference type="Gene3D" id="3.30.70.270">
    <property type="match status" value="1"/>
</dbReference>
<keyword evidence="2" id="KW-1185">Reference proteome</keyword>
<dbReference type="Gramene" id="C.cajan_37057.t">
    <property type="protein sequence ID" value="C.cajan_37057.t.cds1"/>
    <property type="gene ID" value="C.cajan_37057"/>
</dbReference>
<evidence type="ECO:0008006" key="3">
    <source>
        <dbReference type="Google" id="ProtNLM"/>
    </source>
</evidence>
<dbReference type="Proteomes" id="UP000075243">
    <property type="component" value="Unassembled WGS sequence"/>
</dbReference>
<proteinExistence type="predicted"/>
<evidence type="ECO:0000313" key="1">
    <source>
        <dbReference type="EMBL" id="KYP41114.1"/>
    </source>
</evidence>
<protein>
    <recommendedName>
        <fullName evidence="3">Reverse transcriptase domain-containing protein</fullName>
    </recommendedName>
</protein>